<dbReference type="Gene3D" id="3.40.50.1980">
    <property type="entry name" value="Nitrogenase molybdenum iron protein domain"/>
    <property type="match status" value="3"/>
</dbReference>
<keyword evidence="2 4" id="KW-0813">Transport</keyword>
<dbReference type="PRINTS" id="PR00690">
    <property type="entry name" value="ADHESNFAMILY"/>
</dbReference>
<dbReference type="STRING" id="582515.KR51_00002710"/>
<dbReference type="InterPro" id="IPR006129">
    <property type="entry name" value="AdhesinB"/>
</dbReference>
<comment type="caution">
    <text evidence="6">The sequence shown here is derived from an EMBL/GenBank/DDBJ whole genome shotgun (WGS) entry which is preliminary data.</text>
</comment>
<dbReference type="GO" id="GO:0046872">
    <property type="term" value="F:metal ion binding"/>
    <property type="evidence" value="ECO:0007669"/>
    <property type="project" value="InterPro"/>
</dbReference>
<name>U5DQR6_9CHRO</name>
<evidence type="ECO:0000256" key="2">
    <source>
        <dbReference type="ARBA" id="ARBA00022448"/>
    </source>
</evidence>
<feature type="compositionally biased region" description="Basic and acidic residues" evidence="5">
    <location>
        <begin position="150"/>
        <end position="209"/>
    </location>
</feature>
<comment type="similarity">
    <text evidence="1 4">Belongs to the bacterial solute-binding protein 9 family.</text>
</comment>
<evidence type="ECO:0000313" key="7">
    <source>
        <dbReference type="Proteomes" id="UP000016960"/>
    </source>
</evidence>
<accession>U5DQR6</accession>
<dbReference type="InterPro" id="IPR006128">
    <property type="entry name" value="Lipoprotein_PsaA-like"/>
</dbReference>
<feature type="region of interest" description="Disordered" evidence="5">
    <location>
        <begin position="146"/>
        <end position="209"/>
    </location>
</feature>
<dbReference type="EMBL" id="ASSJ01000004">
    <property type="protein sequence ID" value="ERN42964.1"/>
    <property type="molecule type" value="Genomic_DNA"/>
</dbReference>
<dbReference type="InParanoid" id="U5DQR6"/>
<evidence type="ECO:0000256" key="5">
    <source>
        <dbReference type="SAM" id="MobiDB-lite"/>
    </source>
</evidence>
<dbReference type="InterPro" id="IPR006127">
    <property type="entry name" value="ZnuA-like"/>
</dbReference>
<evidence type="ECO:0000256" key="3">
    <source>
        <dbReference type="ARBA" id="ARBA00022729"/>
    </source>
</evidence>
<dbReference type="OrthoDB" id="9810636at2"/>
<keyword evidence="7" id="KW-1185">Reference proteome</keyword>
<dbReference type="Pfam" id="PF01297">
    <property type="entry name" value="ZnuA"/>
    <property type="match status" value="1"/>
</dbReference>
<dbReference type="GO" id="GO:0007155">
    <property type="term" value="P:cell adhesion"/>
    <property type="evidence" value="ECO:0007669"/>
    <property type="project" value="InterPro"/>
</dbReference>
<dbReference type="SUPFAM" id="SSF53807">
    <property type="entry name" value="Helical backbone' metal receptor"/>
    <property type="match status" value="1"/>
</dbReference>
<proteinExistence type="inferred from homology"/>
<dbReference type="InterPro" id="IPR050492">
    <property type="entry name" value="Bact_metal-bind_prot9"/>
</dbReference>
<dbReference type="GO" id="GO:0030001">
    <property type="term" value="P:metal ion transport"/>
    <property type="evidence" value="ECO:0007669"/>
    <property type="project" value="InterPro"/>
</dbReference>
<evidence type="ECO:0000313" key="6">
    <source>
        <dbReference type="EMBL" id="ERN42964.1"/>
    </source>
</evidence>
<dbReference type="RefSeq" id="WP_022604005.1">
    <property type="nucleotide sequence ID" value="NZ_ASSJ01000004.1"/>
</dbReference>
<keyword evidence="3" id="KW-0732">Signal</keyword>
<dbReference type="PANTHER" id="PTHR42953">
    <property type="entry name" value="HIGH-AFFINITY ZINC UPTAKE SYSTEM PROTEIN ZNUA-RELATED"/>
    <property type="match status" value="1"/>
</dbReference>
<dbReference type="FunCoup" id="U5DQR6">
    <property type="interactions" value="108"/>
</dbReference>
<dbReference type="eggNOG" id="COG0803">
    <property type="taxonomic scope" value="Bacteria"/>
</dbReference>
<dbReference type="PATRIC" id="fig|582515.4.peg.307"/>
<organism evidence="6 7">
    <name type="scientific">Rubidibacter lacunae KORDI 51-2</name>
    <dbReference type="NCBI Taxonomy" id="582515"/>
    <lineage>
        <taxon>Bacteria</taxon>
        <taxon>Bacillati</taxon>
        <taxon>Cyanobacteriota</taxon>
        <taxon>Cyanophyceae</taxon>
        <taxon>Oscillatoriophycideae</taxon>
        <taxon>Chroococcales</taxon>
        <taxon>Aphanothecaceae</taxon>
        <taxon>Rubidibacter</taxon>
    </lineage>
</organism>
<reference evidence="6 7" key="1">
    <citation type="submission" date="2013-05" db="EMBL/GenBank/DDBJ databases">
        <title>Draft genome sequence of Rubidibacter lacunae KORDI 51-2.</title>
        <authorList>
            <person name="Choi D.H."/>
            <person name="Noh J.H."/>
            <person name="Kwon K.-K."/>
            <person name="Lee J.-H."/>
            <person name="Ryu J.-Y."/>
        </authorList>
    </citation>
    <scope>NUCLEOTIDE SEQUENCE [LARGE SCALE GENOMIC DNA]</scope>
    <source>
        <strain evidence="6 7">KORDI 51-2</strain>
    </source>
</reference>
<dbReference type="PRINTS" id="PR00691">
    <property type="entry name" value="ADHESINB"/>
</dbReference>
<evidence type="ECO:0000256" key="4">
    <source>
        <dbReference type="RuleBase" id="RU003512"/>
    </source>
</evidence>
<dbReference type="PANTHER" id="PTHR42953:SF3">
    <property type="entry name" value="HIGH-AFFINITY ZINC UPTAKE SYSTEM PROTEIN ZNUA"/>
    <property type="match status" value="1"/>
</dbReference>
<dbReference type="AlphaFoldDB" id="U5DQR6"/>
<sequence length="401" mass="43806">MFELGFANHHLRRFSIAAVSVLAFGLGSCGSSPTVSDEPTASDAAASEAESATKAEMDTLQVVTTFLPVTQFTKAVVGDRAEVVQLLPANIGPHDYQAKPTDVQAIAKADVLVKNGLEIEFFLEDPIDNAGNEALVVIDTSEGVSALASADEHDEHGHDKHEEHGHDEHEHDEHGHDEHGHDEHDASPEGKQQEHVEEGHHHHGEFDPHIWLDPKRAIEQVENIRDGLIAVDPDGEAEFVSNAAAYIEQLQALDAEISAQLAPYAGQTFITFHDFAFYFAESYDLSAEFLVDFPAASPSPEDVRQLIERTKAENIQALLAEPQAGNDVFASLAKDLDVKISVFDPVETGGPDATEPEYYFIIMRQNADNLEEAFGGSVQSQWFLKKPYAVAGLLRPFELAS</sequence>
<gene>
    <name evidence="6" type="ORF">KR51_00002710</name>
</gene>
<dbReference type="Proteomes" id="UP000016960">
    <property type="component" value="Unassembled WGS sequence"/>
</dbReference>
<protein>
    <submittedName>
        <fullName evidence="6">ABC-type metal ion transport system, periplasmic component/surface adhesin</fullName>
    </submittedName>
</protein>
<evidence type="ECO:0000256" key="1">
    <source>
        <dbReference type="ARBA" id="ARBA00011028"/>
    </source>
</evidence>